<feature type="non-terminal residue" evidence="1">
    <location>
        <position position="1"/>
    </location>
</feature>
<keyword evidence="2" id="KW-1185">Reference proteome</keyword>
<gene>
    <name evidence="1" type="ORF">BU25DRAFT_305328</name>
</gene>
<sequence length="310" mass="34890">PPYSLPRVEEMNGHDGWTTVKDRAMKKRIQNRVTQRTYRQRVKVRMADLQAKLDNCEKKLQSRENDYQDVPIDPRHSNTDQSILSTLPHTATPISCDDALRLIDNSAGMDVDERVGSIIMYLETMGFETFDDLVRTYYGQQFGEASFLCNEQRLSRNRRFPGVIASLFCAAAKWTTWERRGFQEEILKATEAMLISESVEAHIDLQAKAVRALEAPRSSLSSVKLIVSPLKNNITSKVRLAGNSNERPCSPRKSKRLTGKQLPNLWALMVALAASTNPGWNKDHSGAALAAIILLQCAGRMEKDTVLELV</sequence>
<dbReference type="Proteomes" id="UP000799754">
    <property type="component" value="Unassembled WGS sequence"/>
</dbReference>
<evidence type="ECO:0000313" key="1">
    <source>
        <dbReference type="EMBL" id="KAF2624090.1"/>
    </source>
</evidence>
<organism evidence="1 2">
    <name type="scientific">Macroventuria anomochaeta</name>
    <dbReference type="NCBI Taxonomy" id="301207"/>
    <lineage>
        <taxon>Eukaryota</taxon>
        <taxon>Fungi</taxon>
        <taxon>Dikarya</taxon>
        <taxon>Ascomycota</taxon>
        <taxon>Pezizomycotina</taxon>
        <taxon>Dothideomycetes</taxon>
        <taxon>Pleosporomycetidae</taxon>
        <taxon>Pleosporales</taxon>
        <taxon>Pleosporineae</taxon>
        <taxon>Didymellaceae</taxon>
        <taxon>Macroventuria</taxon>
    </lineage>
</organism>
<feature type="non-terminal residue" evidence="1">
    <location>
        <position position="310"/>
    </location>
</feature>
<dbReference type="EMBL" id="MU006733">
    <property type="protein sequence ID" value="KAF2624090.1"/>
    <property type="molecule type" value="Genomic_DNA"/>
</dbReference>
<reference evidence="1" key="1">
    <citation type="journal article" date="2020" name="Stud. Mycol.">
        <title>101 Dothideomycetes genomes: a test case for predicting lifestyles and emergence of pathogens.</title>
        <authorList>
            <person name="Haridas S."/>
            <person name="Albert R."/>
            <person name="Binder M."/>
            <person name="Bloem J."/>
            <person name="Labutti K."/>
            <person name="Salamov A."/>
            <person name="Andreopoulos B."/>
            <person name="Baker S."/>
            <person name="Barry K."/>
            <person name="Bills G."/>
            <person name="Bluhm B."/>
            <person name="Cannon C."/>
            <person name="Castanera R."/>
            <person name="Culley D."/>
            <person name="Daum C."/>
            <person name="Ezra D."/>
            <person name="Gonzalez J."/>
            <person name="Henrissat B."/>
            <person name="Kuo A."/>
            <person name="Liang C."/>
            <person name="Lipzen A."/>
            <person name="Lutzoni F."/>
            <person name="Magnuson J."/>
            <person name="Mondo S."/>
            <person name="Nolan M."/>
            <person name="Ohm R."/>
            <person name="Pangilinan J."/>
            <person name="Park H.-J."/>
            <person name="Ramirez L."/>
            <person name="Alfaro M."/>
            <person name="Sun H."/>
            <person name="Tritt A."/>
            <person name="Yoshinaga Y."/>
            <person name="Zwiers L.-H."/>
            <person name="Turgeon B."/>
            <person name="Goodwin S."/>
            <person name="Spatafora J."/>
            <person name="Crous P."/>
            <person name="Grigoriev I."/>
        </authorList>
    </citation>
    <scope>NUCLEOTIDE SEQUENCE</scope>
    <source>
        <strain evidence="1">CBS 525.71</strain>
    </source>
</reference>
<evidence type="ECO:0000313" key="2">
    <source>
        <dbReference type="Proteomes" id="UP000799754"/>
    </source>
</evidence>
<protein>
    <submittedName>
        <fullName evidence="1">Uncharacterized protein</fullName>
    </submittedName>
</protein>
<proteinExistence type="predicted"/>
<name>A0ACB6RQ58_9PLEO</name>
<comment type="caution">
    <text evidence="1">The sequence shown here is derived from an EMBL/GenBank/DDBJ whole genome shotgun (WGS) entry which is preliminary data.</text>
</comment>
<accession>A0ACB6RQ58</accession>